<dbReference type="PROSITE" id="PS50075">
    <property type="entry name" value="CARRIER"/>
    <property type="match status" value="1"/>
</dbReference>
<name>A0A2H0X913_UNCKA</name>
<sequence>MTEDFFNTIKGIIAKIAGADEETITQEADFSKDLNLDPVEKAEVFASVLAHYNVVIDQEEQANINRVSELIDAITDNLP</sequence>
<dbReference type="AlphaFoldDB" id="A0A2H0X913"/>
<dbReference type="SUPFAM" id="SSF47336">
    <property type="entry name" value="ACP-like"/>
    <property type="match status" value="1"/>
</dbReference>
<dbReference type="Pfam" id="PF00550">
    <property type="entry name" value="PP-binding"/>
    <property type="match status" value="1"/>
</dbReference>
<accession>A0A2H0X913</accession>
<dbReference type="Proteomes" id="UP000231098">
    <property type="component" value="Unassembled WGS sequence"/>
</dbReference>
<dbReference type="InterPro" id="IPR036736">
    <property type="entry name" value="ACP-like_sf"/>
</dbReference>
<evidence type="ECO:0000313" key="3">
    <source>
        <dbReference type="Proteomes" id="UP000231098"/>
    </source>
</evidence>
<comment type="caution">
    <text evidence="2">The sequence shown here is derived from an EMBL/GenBank/DDBJ whole genome shotgun (WGS) entry which is preliminary data.</text>
</comment>
<proteinExistence type="predicted"/>
<dbReference type="InterPro" id="IPR009081">
    <property type="entry name" value="PP-bd_ACP"/>
</dbReference>
<gene>
    <name evidence="2" type="ORF">COT51_02900</name>
</gene>
<organism evidence="2 3">
    <name type="scientific">candidate division WWE3 bacterium CG08_land_8_20_14_0_20_41_15</name>
    <dbReference type="NCBI Taxonomy" id="1975086"/>
    <lineage>
        <taxon>Bacteria</taxon>
        <taxon>Katanobacteria</taxon>
    </lineage>
</organism>
<dbReference type="Gene3D" id="1.10.1200.10">
    <property type="entry name" value="ACP-like"/>
    <property type="match status" value="1"/>
</dbReference>
<feature type="domain" description="Carrier" evidence="1">
    <location>
        <begin position="3"/>
        <end position="78"/>
    </location>
</feature>
<protein>
    <recommendedName>
        <fullName evidence="1">Carrier domain-containing protein</fullName>
    </recommendedName>
</protein>
<dbReference type="EMBL" id="PEYV01000050">
    <property type="protein sequence ID" value="PIS21420.1"/>
    <property type="molecule type" value="Genomic_DNA"/>
</dbReference>
<reference evidence="3" key="1">
    <citation type="submission" date="2017-09" db="EMBL/GenBank/DDBJ databases">
        <title>Depth-based differentiation of microbial function through sediment-hosted aquifers and enrichment of novel symbionts in the deep terrestrial subsurface.</title>
        <authorList>
            <person name="Probst A.J."/>
            <person name="Ladd B."/>
            <person name="Jarett J.K."/>
            <person name="Geller-Mcgrath D.E."/>
            <person name="Sieber C.M.K."/>
            <person name="Emerson J.B."/>
            <person name="Anantharaman K."/>
            <person name="Thomas B.C."/>
            <person name="Malmstrom R."/>
            <person name="Stieglmeier M."/>
            <person name="Klingl A."/>
            <person name="Woyke T."/>
            <person name="Ryan C.M."/>
            <person name="Banfield J.F."/>
        </authorList>
    </citation>
    <scope>NUCLEOTIDE SEQUENCE [LARGE SCALE GENOMIC DNA]</scope>
</reference>
<evidence type="ECO:0000259" key="1">
    <source>
        <dbReference type="PROSITE" id="PS50075"/>
    </source>
</evidence>
<evidence type="ECO:0000313" key="2">
    <source>
        <dbReference type="EMBL" id="PIS21420.1"/>
    </source>
</evidence>